<dbReference type="InterPro" id="IPR003511">
    <property type="entry name" value="HORMA_dom"/>
</dbReference>
<comment type="caution">
    <text evidence="2">The sequence shown here is derived from an EMBL/GenBank/DDBJ whole genome shotgun (WGS) entry which is preliminary data.</text>
</comment>
<evidence type="ECO:0000313" key="2">
    <source>
        <dbReference type="EMBL" id="DAZ98219.1"/>
    </source>
</evidence>
<dbReference type="EMBL" id="DAKRPA010000112">
    <property type="protein sequence ID" value="DAZ98219.1"/>
    <property type="molecule type" value="Genomic_DNA"/>
</dbReference>
<dbReference type="InterPro" id="IPR045091">
    <property type="entry name" value="Mad2-like"/>
</dbReference>
<sequence length="230" mass="25880">MGTSKPKQNDKELVVDLVLEFVEAALHEYLFAWNVYPSEAFELRTIYELPVHMCRHPQLCDYIHTMLVGCRDWLLRGELDKLHVPVLSALGHPIDSLVIETAWVHDATHTDEPLPLSHLEDEFRAALVALAAAPFARAKGTSGEPEPAAQSFRILAHTVEGAPRPGTAVDQRHLANSWVLADSHWSSVMDGEELNDLFPVRSIASEQLPVRVLLYMERRHGDDHEEETKS</sequence>
<evidence type="ECO:0000259" key="1">
    <source>
        <dbReference type="PROSITE" id="PS50815"/>
    </source>
</evidence>
<reference evidence="2" key="2">
    <citation type="journal article" date="2023" name="Microbiol Resour">
        <title>Decontamination and Annotation of the Draft Genome Sequence of the Oomycete Lagenidium giganteum ARSEF 373.</title>
        <authorList>
            <person name="Morgan W.R."/>
            <person name="Tartar A."/>
        </authorList>
    </citation>
    <scope>NUCLEOTIDE SEQUENCE</scope>
    <source>
        <strain evidence="2">ARSEF 373</strain>
    </source>
</reference>
<dbReference type="AlphaFoldDB" id="A0AAV2Z0E7"/>
<dbReference type="PROSITE" id="PS50815">
    <property type="entry name" value="HORMA"/>
    <property type="match status" value="1"/>
</dbReference>
<dbReference type="SUPFAM" id="SSF56019">
    <property type="entry name" value="The spindle assembly checkpoint protein mad2"/>
    <property type="match status" value="1"/>
</dbReference>
<reference evidence="2" key="1">
    <citation type="submission" date="2022-11" db="EMBL/GenBank/DDBJ databases">
        <authorList>
            <person name="Morgan W.R."/>
            <person name="Tartar A."/>
        </authorList>
    </citation>
    <scope>NUCLEOTIDE SEQUENCE</scope>
    <source>
        <strain evidence="2">ARSEF 373</strain>
    </source>
</reference>
<feature type="domain" description="HORMA" evidence="1">
    <location>
        <begin position="12"/>
        <end position="214"/>
    </location>
</feature>
<dbReference type="PANTHER" id="PTHR11842">
    <property type="entry name" value="MITOTIC SPINDLE ASSEMBLY CHECKPOINT PROTEIN MAD2"/>
    <property type="match status" value="1"/>
</dbReference>
<evidence type="ECO:0000313" key="3">
    <source>
        <dbReference type="Proteomes" id="UP001146120"/>
    </source>
</evidence>
<accession>A0AAV2Z0E7</accession>
<organism evidence="2 3">
    <name type="scientific">Lagenidium giganteum</name>
    <dbReference type="NCBI Taxonomy" id="4803"/>
    <lineage>
        <taxon>Eukaryota</taxon>
        <taxon>Sar</taxon>
        <taxon>Stramenopiles</taxon>
        <taxon>Oomycota</taxon>
        <taxon>Peronosporomycetes</taxon>
        <taxon>Pythiales</taxon>
        <taxon>Pythiaceae</taxon>
    </lineage>
</organism>
<dbReference type="PANTHER" id="PTHR11842:SF10">
    <property type="entry name" value="MITOTIC SPINDLE ASSEMBLY CHECKPOINT PROTEIN MAD2B"/>
    <property type="match status" value="1"/>
</dbReference>
<dbReference type="InterPro" id="IPR036570">
    <property type="entry name" value="HORMA_dom_sf"/>
</dbReference>
<proteinExistence type="predicted"/>
<name>A0AAV2Z0E7_9STRA</name>
<protein>
    <recommendedName>
        <fullName evidence="1">HORMA domain-containing protein</fullName>
    </recommendedName>
</protein>
<keyword evidence="3" id="KW-1185">Reference proteome</keyword>
<dbReference type="GO" id="GO:0016035">
    <property type="term" value="C:zeta DNA polymerase complex"/>
    <property type="evidence" value="ECO:0007669"/>
    <property type="project" value="TreeGrafter"/>
</dbReference>
<dbReference type="Gene3D" id="3.30.900.10">
    <property type="entry name" value="HORMA domain"/>
    <property type="match status" value="1"/>
</dbReference>
<dbReference type="Proteomes" id="UP001146120">
    <property type="component" value="Unassembled WGS sequence"/>
</dbReference>
<gene>
    <name evidence="2" type="ORF">N0F65_011687</name>
</gene>